<organism evidence="1">
    <name type="scientific">bioreactor metagenome</name>
    <dbReference type="NCBI Taxonomy" id="1076179"/>
    <lineage>
        <taxon>unclassified sequences</taxon>
        <taxon>metagenomes</taxon>
        <taxon>ecological metagenomes</taxon>
    </lineage>
</organism>
<comment type="caution">
    <text evidence="1">The sequence shown here is derived from an EMBL/GenBank/DDBJ whole genome shotgun (WGS) entry which is preliminary data.</text>
</comment>
<protein>
    <submittedName>
        <fullName evidence="1">Uncharacterized protein</fullName>
    </submittedName>
</protein>
<proteinExistence type="predicted"/>
<name>A0A645I6D1_9ZZZZ</name>
<dbReference type="AlphaFoldDB" id="A0A645I6D1"/>
<reference evidence="1" key="1">
    <citation type="submission" date="2019-08" db="EMBL/GenBank/DDBJ databases">
        <authorList>
            <person name="Kucharzyk K."/>
            <person name="Murdoch R.W."/>
            <person name="Higgins S."/>
            <person name="Loffler F."/>
        </authorList>
    </citation>
    <scope>NUCLEOTIDE SEQUENCE</scope>
</reference>
<dbReference type="EMBL" id="VSSQ01107516">
    <property type="protein sequence ID" value="MPN46660.1"/>
    <property type="molecule type" value="Genomic_DNA"/>
</dbReference>
<evidence type="ECO:0000313" key="1">
    <source>
        <dbReference type="EMBL" id="MPN46660.1"/>
    </source>
</evidence>
<gene>
    <name evidence="1" type="ORF">SDC9_194256</name>
</gene>
<sequence length="88" mass="10330">MAEGLEKTYALIKETERTKYLPSQIVANVKSQGYSKFSMTKHTALWKSKNAKDKGIGYGVMVANTWYWYDSWLQYVLKYCEENRTVFI</sequence>
<accession>A0A645I6D1</accession>